<keyword evidence="8" id="KW-0675">Receptor</keyword>
<dbReference type="KEGG" id="chk:D4L85_07850"/>
<reference evidence="9" key="1">
    <citation type="submission" date="2018-09" db="EMBL/GenBank/DDBJ databases">
        <title>Chryseolinea sp. KIS68-18 isolated from soil.</title>
        <authorList>
            <person name="Weon H.-Y."/>
            <person name="Kwon S.-W."/>
            <person name="Lee S.A."/>
        </authorList>
    </citation>
    <scope>NUCLEOTIDE SEQUENCE [LARGE SCALE GENOMIC DNA]</scope>
    <source>
        <strain evidence="9">KIS68-18</strain>
    </source>
</reference>
<evidence type="ECO:0000313" key="9">
    <source>
        <dbReference type="Proteomes" id="UP000266183"/>
    </source>
</evidence>
<dbReference type="Gene3D" id="2.170.130.10">
    <property type="entry name" value="TonB-dependent receptor, plug domain"/>
    <property type="match status" value="1"/>
</dbReference>
<feature type="chain" id="PRO_5017188799" evidence="5">
    <location>
        <begin position="20"/>
        <end position="943"/>
    </location>
</feature>
<evidence type="ECO:0000256" key="3">
    <source>
        <dbReference type="ARBA" id="ARBA00023237"/>
    </source>
</evidence>
<evidence type="ECO:0000313" key="8">
    <source>
        <dbReference type="EMBL" id="AYB30498.1"/>
    </source>
</evidence>
<feature type="domain" description="TonB-dependent receptor-like beta-barrel" evidence="6">
    <location>
        <begin position="454"/>
        <end position="898"/>
    </location>
</feature>
<evidence type="ECO:0000259" key="6">
    <source>
        <dbReference type="Pfam" id="PF00593"/>
    </source>
</evidence>
<dbReference type="Pfam" id="PF13715">
    <property type="entry name" value="CarbopepD_reg_2"/>
    <property type="match status" value="1"/>
</dbReference>
<proteinExistence type="inferred from homology"/>
<keyword evidence="3" id="KW-0998">Cell outer membrane</keyword>
<keyword evidence="4" id="KW-0798">TonB box</keyword>
<dbReference type="InterPro" id="IPR000531">
    <property type="entry name" value="Beta-barrel_TonB"/>
</dbReference>
<evidence type="ECO:0000256" key="1">
    <source>
        <dbReference type="ARBA" id="ARBA00004442"/>
    </source>
</evidence>
<evidence type="ECO:0000259" key="7">
    <source>
        <dbReference type="Pfam" id="PF07715"/>
    </source>
</evidence>
<dbReference type="Pfam" id="PF07715">
    <property type="entry name" value="Plug"/>
    <property type="match status" value="1"/>
</dbReference>
<dbReference type="InterPro" id="IPR036942">
    <property type="entry name" value="Beta-barrel_TonB_sf"/>
</dbReference>
<gene>
    <name evidence="8" type="ORF">D4L85_07850</name>
</gene>
<dbReference type="AlphaFoldDB" id="A0A385SNC5"/>
<evidence type="ECO:0000256" key="5">
    <source>
        <dbReference type="SAM" id="SignalP"/>
    </source>
</evidence>
<dbReference type="Proteomes" id="UP000266183">
    <property type="component" value="Chromosome"/>
</dbReference>
<keyword evidence="9" id="KW-1185">Reference proteome</keyword>
<dbReference type="RefSeq" id="WP_119753808.1">
    <property type="nucleotide sequence ID" value="NZ_CP032382.1"/>
</dbReference>
<dbReference type="SUPFAM" id="SSF56935">
    <property type="entry name" value="Porins"/>
    <property type="match status" value="1"/>
</dbReference>
<evidence type="ECO:0000256" key="2">
    <source>
        <dbReference type="ARBA" id="ARBA00023136"/>
    </source>
</evidence>
<dbReference type="InterPro" id="IPR037066">
    <property type="entry name" value="Plug_dom_sf"/>
</dbReference>
<evidence type="ECO:0000256" key="4">
    <source>
        <dbReference type="RuleBase" id="RU003357"/>
    </source>
</evidence>
<dbReference type="InterPro" id="IPR012910">
    <property type="entry name" value="Plug_dom"/>
</dbReference>
<name>A0A385SNC5_9BACT</name>
<comment type="similarity">
    <text evidence="4">Belongs to the TonB-dependent receptor family.</text>
</comment>
<accession>A0A385SNC5</accession>
<protein>
    <submittedName>
        <fullName evidence="8">TonB-dependent receptor</fullName>
    </submittedName>
</protein>
<sequence>MLRSLLPPLFFLISIAALAQNGTIGGVVTDAKSGEAIVGANVVIQGTQVGAVTDVEGKFTIANVKPGTYTLAISFITYKANIVNDVVVESAKRTDLKVPMQEDDATELTEIVVAATREINNDMSLINAIKESKLVVSGISAEQIVKLPDNDAAQVMKRVPGVTIVDNRFVLVRGVPDRYNQVMINGAIAPSTEVDKRTFAFDLIPSGAIDQLLIYKSATPDLPGDFAGGVIQVKTKQTTSDEYTSFGLNFGYRANTSFKDFNESAKSPTDFLGYDNGFRSLPSGFPSVEALKTTGQTSPVREQAGKSLSNQFDYTTSKAPVDYGFNFGYARNVMFGKIQASTLTSLNYSVNYQYYKASFNRYTTFDTDPETKSDFQNDFKDSNYSHETKISLIHNWLFNLSDRNKIEFKNLLVQIGDNKTTLREGHDYTQLPGLWNNNSYYYLSRFIYSGQLEGTYSLKDNSGKFNWMLAMNYVDRNEPDYRKFRRNFDDTRGEFRMILPPGSNLFDANRYYSSLTDNGYQNSVTFEKRFGNLEEKRTPSLKAGYFLDYKKRAFSARYVSYLYPANFDGAYGNELSYLPINTIFSQQNMFANNADGTQSPGFAIQEGSDPSFVYHGKTFVTSGFVMGNIPVGKFDIGGGVRVEHFDQKLETYLDPVHNVKTSILPSANIAYNLTERSLVRVAYSKTVNRPEFRELAPFLFYQFEYNLNLIGNPALKSATIDNVDLRWELYPNPGELISFGAFYKNFKNPIEFYQQNASGNIQFSYQNAPKAYTAGIELEVRKSLASLGVSKFLRNLSVNINSSLMKSEVDMGADVTFQKRRRPLQGQSPYVINSGLYYNDPDLGYSVNVAYNVIGNRIMAVGSVIAPSWIERPRNAVDLQVAKQFKNSMEVKVNVQNVLNAKYRLFQDNDENQKIDEKIDDPIQVYQTSQLFTLSWSWKFMKK</sequence>
<organism evidence="8 9">
    <name type="scientific">Chryseolinea soli</name>
    <dbReference type="NCBI Taxonomy" id="2321403"/>
    <lineage>
        <taxon>Bacteria</taxon>
        <taxon>Pseudomonadati</taxon>
        <taxon>Bacteroidota</taxon>
        <taxon>Cytophagia</taxon>
        <taxon>Cytophagales</taxon>
        <taxon>Fulvivirgaceae</taxon>
        <taxon>Chryseolinea</taxon>
    </lineage>
</organism>
<dbReference type="Gene3D" id="2.40.170.20">
    <property type="entry name" value="TonB-dependent receptor, beta-barrel domain"/>
    <property type="match status" value="1"/>
</dbReference>
<dbReference type="PANTHER" id="PTHR40980">
    <property type="entry name" value="PLUG DOMAIN-CONTAINING PROTEIN"/>
    <property type="match status" value="1"/>
</dbReference>
<dbReference type="Pfam" id="PF00593">
    <property type="entry name" value="TonB_dep_Rec_b-barrel"/>
    <property type="match status" value="1"/>
</dbReference>
<dbReference type="GO" id="GO:0009279">
    <property type="term" value="C:cell outer membrane"/>
    <property type="evidence" value="ECO:0007669"/>
    <property type="project" value="UniProtKB-SubCell"/>
</dbReference>
<feature type="signal peptide" evidence="5">
    <location>
        <begin position="1"/>
        <end position="19"/>
    </location>
</feature>
<keyword evidence="5" id="KW-0732">Signal</keyword>
<feature type="domain" description="TonB-dependent receptor plug" evidence="7">
    <location>
        <begin position="131"/>
        <end position="230"/>
    </location>
</feature>
<dbReference type="InterPro" id="IPR008969">
    <property type="entry name" value="CarboxyPept-like_regulatory"/>
</dbReference>
<dbReference type="PANTHER" id="PTHR40980:SF5">
    <property type="entry name" value="TONB-DEPENDENT RECEPTOR"/>
    <property type="match status" value="1"/>
</dbReference>
<dbReference type="SUPFAM" id="SSF49464">
    <property type="entry name" value="Carboxypeptidase regulatory domain-like"/>
    <property type="match status" value="1"/>
</dbReference>
<dbReference type="Gene3D" id="2.60.40.1120">
    <property type="entry name" value="Carboxypeptidase-like, regulatory domain"/>
    <property type="match status" value="1"/>
</dbReference>
<dbReference type="EMBL" id="CP032382">
    <property type="protein sequence ID" value="AYB30498.1"/>
    <property type="molecule type" value="Genomic_DNA"/>
</dbReference>
<keyword evidence="2 4" id="KW-0472">Membrane</keyword>
<dbReference type="OrthoDB" id="9768470at2"/>
<comment type="subcellular location">
    <subcellularLocation>
        <location evidence="1 4">Cell outer membrane</location>
    </subcellularLocation>
</comment>